<dbReference type="AlphaFoldDB" id="A0A3E1NGZ8"/>
<evidence type="ECO:0000313" key="1">
    <source>
        <dbReference type="EMBL" id="RFM27167.1"/>
    </source>
</evidence>
<protein>
    <submittedName>
        <fullName evidence="1">Uncharacterized protein</fullName>
    </submittedName>
</protein>
<dbReference type="RefSeq" id="WP_116848471.1">
    <property type="nucleotide sequence ID" value="NZ_QTJU01000006.1"/>
</dbReference>
<sequence>MQQVHFKEDSRHMVVAEAFNSLEEAEQAADSFLEEMTSIDECGTHYVRVQVSGMPDTMQNGTYYFDVVTHL</sequence>
<dbReference type="EMBL" id="QTJU01000006">
    <property type="protein sequence ID" value="RFM27167.1"/>
    <property type="molecule type" value="Genomic_DNA"/>
</dbReference>
<dbReference type="Proteomes" id="UP000261284">
    <property type="component" value="Unassembled WGS sequence"/>
</dbReference>
<keyword evidence="2" id="KW-1185">Reference proteome</keyword>
<comment type="caution">
    <text evidence="1">The sequence shown here is derived from an EMBL/GenBank/DDBJ whole genome shotgun (WGS) entry which is preliminary data.</text>
</comment>
<proteinExistence type="predicted"/>
<gene>
    <name evidence="1" type="ORF">DXN05_17050</name>
</gene>
<organism evidence="1 2">
    <name type="scientific">Deminuibacter soli</name>
    <dbReference type="NCBI Taxonomy" id="2291815"/>
    <lineage>
        <taxon>Bacteria</taxon>
        <taxon>Pseudomonadati</taxon>
        <taxon>Bacteroidota</taxon>
        <taxon>Chitinophagia</taxon>
        <taxon>Chitinophagales</taxon>
        <taxon>Chitinophagaceae</taxon>
        <taxon>Deminuibacter</taxon>
    </lineage>
</organism>
<accession>A0A3E1NGZ8</accession>
<reference evidence="1 2" key="1">
    <citation type="submission" date="2018-08" db="EMBL/GenBank/DDBJ databases">
        <title>Chitinophagaceae sp. K23C18032701, a novel bacterium isolated from forest soil.</title>
        <authorList>
            <person name="Wang C."/>
        </authorList>
    </citation>
    <scope>NUCLEOTIDE SEQUENCE [LARGE SCALE GENOMIC DNA]</scope>
    <source>
        <strain evidence="1 2">K23C18032701</strain>
    </source>
</reference>
<name>A0A3E1NGZ8_9BACT</name>
<evidence type="ECO:0000313" key="2">
    <source>
        <dbReference type="Proteomes" id="UP000261284"/>
    </source>
</evidence>